<gene>
    <name evidence="1" type="ORF">TPC1_31538</name>
</gene>
<name>A0A146JWY2_9EUKA</name>
<feature type="non-terminal residue" evidence="1">
    <location>
        <position position="1"/>
    </location>
</feature>
<protein>
    <recommendedName>
        <fullName evidence="2">MORN repeat-containing protein</fullName>
    </recommendedName>
</protein>
<dbReference type="EMBL" id="GDID01007639">
    <property type="protein sequence ID" value="JAP88967.1"/>
    <property type="molecule type" value="Transcribed_RNA"/>
</dbReference>
<reference evidence="1" key="1">
    <citation type="submission" date="2015-07" db="EMBL/GenBank/DDBJ databases">
        <title>Adaptation to a free-living lifestyle via gene acquisitions in the diplomonad Trepomonas sp. PC1.</title>
        <authorList>
            <person name="Xu F."/>
            <person name="Jerlstrom-Hultqvist J."/>
            <person name="Kolisko M."/>
            <person name="Simpson A.G.B."/>
            <person name="Roger A.J."/>
            <person name="Svard S.G."/>
            <person name="Andersson J.O."/>
        </authorList>
    </citation>
    <scope>NUCLEOTIDE SEQUENCE</scope>
    <source>
        <strain evidence="1">PC1</strain>
    </source>
</reference>
<proteinExistence type="predicted"/>
<organism evidence="1">
    <name type="scientific">Trepomonas sp. PC1</name>
    <dbReference type="NCBI Taxonomy" id="1076344"/>
    <lineage>
        <taxon>Eukaryota</taxon>
        <taxon>Metamonada</taxon>
        <taxon>Diplomonadida</taxon>
        <taxon>Hexamitidae</taxon>
        <taxon>Hexamitinae</taxon>
        <taxon>Trepomonas</taxon>
    </lineage>
</organism>
<accession>A0A146JWY2</accession>
<evidence type="ECO:0008006" key="2">
    <source>
        <dbReference type="Google" id="ProtNLM"/>
    </source>
</evidence>
<dbReference type="AlphaFoldDB" id="A0A146JWY2"/>
<evidence type="ECO:0000313" key="1">
    <source>
        <dbReference type="EMBL" id="JAP88967.1"/>
    </source>
</evidence>
<sequence>GPHVFCPINQVEFFFFDIKIQPQNVVSLKRDCNHFIKHQDQKFYHFEDQGSGFYKYYTSGDSGYCDIFTEREKYFGQFLNNQIHGFGSKKINRTEYSGQYNCGQRHGFIVDQNKNWYYFENDYQTADYQFDDFCKQISGEVQKFDDRYQIYDTHEKIMTIVFKSGLQYMGPFDQANNVFVGCTLFKNMQGGYGYTELGENFTKNGRYVYIKATGVVKFGIINEESTFFSGMQQFLNMYKWGQFYEGNLIKQEKQLQFIHENIQFVTDTHKNGYAIRSEMYLRPQLFGKQLVKRITYNTNQQLQAIKGSNGTILDEQDLEKQIRILKQVEDTVDFEVIEDEKIEED</sequence>
<feature type="non-terminal residue" evidence="1">
    <location>
        <position position="345"/>
    </location>
</feature>